<evidence type="ECO:0000256" key="2">
    <source>
        <dbReference type="ARBA" id="ARBA00012438"/>
    </source>
</evidence>
<keyword evidence="6 10" id="KW-0418">Kinase</keyword>
<feature type="compositionally biased region" description="Basic residues" evidence="8">
    <location>
        <begin position="248"/>
        <end position="267"/>
    </location>
</feature>
<proteinExistence type="predicted"/>
<dbReference type="SMART" id="SM00911">
    <property type="entry name" value="HWE_HK"/>
    <property type="match status" value="1"/>
</dbReference>
<keyword evidence="5" id="KW-0547">Nucleotide-binding</keyword>
<evidence type="ECO:0000256" key="3">
    <source>
        <dbReference type="ARBA" id="ARBA00022553"/>
    </source>
</evidence>
<evidence type="ECO:0000259" key="9">
    <source>
        <dbReference type="SMART" id="SM00911"/>
    </source>
</evidence>
<protein>
    <recommendedName>
        <fullName evidence="2">histidine kinase</fullName>
        <ecNumber evidence="2">2.7.13.3</ecNumber>
    </recommendedName>
</protein>
<dbReference type="InterPro" id="IPR011102">
    <property type="entry name" value="Sig_transdc_His_kinase_HWE"/>
</dbReference>
<keyword evidence="7" id="KW-0067">ATP-binding</keyword>
<evidence type="ECO:0000256" key="6">
    <source>
        <dbReference type="ARBA" id="ARBA00022777"/>
    </source>
</evidence>
<evidence type="ECO:0000313" key="10">
    <source>
        <dbReference type="EMBL" id="MCW6512191.1"/>
    </source>
</evidence>
<comment type="catalytic activity">
    <reaction evidence="1">
        <text>ATP + protein L-histidine = ADP + protein N-phospho-L-histidine.</text>
        <dbReference type="EC" id="2.7.13.3"/>
    </reaction>
</comment>
<keyword evidence="4" id="KW-0808">Transferase</keyword>
<sequence length="267" mass="29615">MILLRQERDDRAALRKSLAETQEAQRHQQLLINELNHRVKNTLAIIQSIAMQTLRGEDTSPEVREAFMARLMALADAHDILTAESWDGADLRAVIVKAAEVHRDAGGRSRCRLSGPPIRLTPKTAVALSMAFHELATNATKYGSLSIPSGEVDVDWSVERSGDADRLRLIWTERGGPNVVERTRKGFGSRLIERGLAGELAGERGWTFALPGSSARSRHRSHSKPKAFRRDDGDAGARRRGRDDGGHARRGHARRHGLRRRRAGIPA</sequence>
<evidence type="ECO:0000256" key="7">
    <source>
        <dbReference type="ARBA" id="ARBA00022840"/>
    </source>
</evidence>
<feature type="compositionally biased region" description="Basic residues" evidence="8">
    <location>
        <begin position="216"/>
        <end position="227"/>
    </location>
</feature>
<dbReference type="PANTHER" id="PTHR41523">
    <property type="entry name" value="TWO-COMPONENT SYSTEM SENSOR PROTEIN"/>
    <property type="match status" value="1"/>
</dbReference>
<dbReference type="EC" id="2.7.13.3" evidence="2"/>
<keyword evidence="11" id="KW-1185">Reference proteome</keyword>
<reference evidence="10" key="1">
    <citation type="submission" date="2022-05" db="EMBL/GenBank/DDBJ databases">
        <authorList>
            <person name="Pankratov T."/>
        </authorList>
    </citation>
    <scope>NUCLEOTIDE SEQUENCE</scope>
    <source>
        <strain evidence="10">BP6-180914</strain>
    </source>
</reference>
<feature type="region of interest" description="Disordered" evidence="8">
    <location>
        <begin position="209"/>
        <end position="267"/>
    </location>
</feature>
<dbReference type="PANTHER" id="PTHR41523:SF7">
    <property type="entry name" value="HISTIDINE KINASE"/>
    <property type="match status" value="1"/>
</dbReference>
<dbReference type="Gene3D" id="3.30.565.10">
    <property type="entry name" value="Histidine kinase-like ATPase, C-terminal domain"/>
    <property type="match status" value="1"/>
</dbReference>
<dbReference type="RefSeq" id="WP_282588565.1">
    <property type="nucleotide sequence ID" value="NZ_JAMOIM010000042.1"/>
</dbReference>
<evidence type="ECO:0000256" key="4">
    <source>
        <dbReference type="ARBA" id="ARBA00022679"/>
    </source>
</evidence>
<dbReference type="InterPro" id="IPR036890">
    <property type="entry name" value="HATPase_C_sf"/>
</dbReference>
<dbReference type="Proteomes" id="UP001165667">
    <property type="component" value="Unassembled WGS sequence"/>
</dbReference>
<evidence type="ECO:0000256" key="5">
    <source>
        <dbReference type="ARBA" id="ARBA00022741"/>
    </source>
</evidence>
<gene>
    <name evidence="10" type="ORF">M8523_30145</name>
</gene>
<evidence type="ECO:0000256" key="1">
    <source>
        <dbReference type="ARBA" id="ARBA00000085"/>
    </source>
</evidence>
<dbReference type="GO" id="GO:0005524">
    <property type="term" value="F:ATP binding"/>
    <property type="evidence" value="ECO:0007669"/>
    <property type="project" value="UniProtKB-KW"/>
</dbReference>
<organism evidence="10 11">
    <name type="scientific">Lichenifustis flavocetrariae</name>
    <dbReference type="NCBI Taxonomy" id="2949735"/>
    <lineage>
        <taxon>Bacteria</taxon>
        <taxon>Pseudomonadati</taxon>
        <taxon>Pseudomonadota</taxon>
        <taxon>Alphaproteobacteria</taxon>
        <taxon>Hyphomicrobiales</taxon>
        <taxon>Lichenihabitantaceae</taxon>
        <taxon>Lichenifustis</taxon>
    </lineage>
</organism>
<dbReference type="Pfam" id="PF07536">
    <property type="entry name" value="HWE_HK"/>
    <property type="match status" value="1"/>
</dbReference>
<dbReference type="EMBL" id="JAMOIM010000042">
    <property type="protein sequence ID" value="MCW6512191.1"/>
    <property type="molecule type" value="Genomic_DNA"/>
</dbReference>
<name>A0AA41Z387_9HYPH</name>
<feature type="domain" description="Signal transduction histidine kinase HWE region" evidence="9">
    <location>
        <begin position="34"/>
        <end position="117"/>
    </location>
</feature>
<comment type="caution">
    <text evidence="10">The sequence shown here is derived from an EMBL/GenBank/DDBJ whole genome shotgun (WGS) entry which is preliminary data.</text>
</comment>
<feature type="compositionally biased region" description="Basic and acidic residues" evidence="8">
    <location>
        <begin position="228"/>
        <end position="247"/>
    </location>
</feature>
<dbReference type="AlphaFoldDB" id="A0AA41Z387"/>
<dbReference type="GO" id="GO:0004673">
    <property type="term" value="F:protein histidine kinase activity"/>
    <property type="evidence" value="ECO:0007669"/>
    <property type="project" value="UniProtKB-EC"/>
</dbReference>
<evidence type="ECO:0000256" key="8">
    <source>
        <dbReference type="SAM" id="MobiDB-lite"/>
    </source>
</evidence>
<evidence type="ECO:0000313" key="11">
    <source>
        <dbReference type="Proteomes" id="UP001165667"/>
    </source>
</evidence>
<accession>A0AA41Z387</accession>
<keyword evidence="3" id="KW-0597">Phosphoprotein</keyword>